<keyword evidence="1" id="KW-0732">Signal</keyword>
<keyword evidence="3" id="KW-1185">Reference proteome</keyword>
<dbReference type="InterPro" id="IPR036179">
    <property type="entry name" value="Ig-like_dom_sf"/>
</dbReference>
<sequence>MKHFLKLIILVLVVIEDILCENQYFRVRPTDQESKEGDDVEFQCHIGNRGGDVQWSKDGFLLGKFILSGTG</sequence>
<accession>A0A8T0E6U2</accession>
<evidence type="ECO:0000256" key="1">
    <source>
        <dbReference type="SAM" id="SignalP"/>
    </source>
</evidence>
<protein>
    <submittedName>
        <fullName evidence="2">Uncharacterized protein</fullName>
    </submittedName>
</protein>
<name>A0A8T0E6U2_ARGBR</name>
<feature type="chain" id="PRO_5035893607" evidence="1">
    <location>
        <begin position="21"/>
        <end position="71"/>
    </location>
</feature>
<dbReference type="Proteomes" id="UP000807504">
    <property type="component" value="Unassembled WGS sequence"/>
</dbReference>
<dbReference type="EMBL" id="JABXBU010002230">
    <property type="protein sequence ID" value="KAF8767503.1"/>
    <property type="molecule type" value="Genomic_DNA"/>
</dbReference>
<dbReference type="SUPFAM" id="SSF48726">
    <property type="entry name" value="Immunoglobulin"/>
    <property type="match status" value="1"/>
</dbReference>
<feature type="signal peptide" evidence="1">
    <location>
        <begin position="1"/>
        <end position="20"/>
    </location>
</feature>
<proteinExistence type="predicted"/>
<evidence type="ECO:0000313" key="2">
    <source>
        <dbReference type="EMBL" id="KAF8767503.1"/>
    </source>
</evidence>
<gene>
    <name evidence="2" type="ORF">HNY73_020451</name>
</gene>
<organism evidence="2 3">
    <name type="scientific">Argiope bruennichi</name>
    <name type="common">Wasp spider</name>
    <name type="synonym">Aranea bruennichi</name>
    <dbReference type="NCBI Taxonomy" id="94029"/>
    <lineage>
        <taxon>Eukaryota</taxon>
        <taxon>Metazoa</taxon>
        <taxon>Ecdysozoa</taxon>
        <taxon>Arthropoda</taxon>
        <taxon>Chelicerata</taxon>
        <taxon>Arachnida</taxon>
        <taxon>Araneae</taxon>
        <taxon>Araneomorphae</taxon>
        <taxon>Entelegynae</taxon>
        <taxon>Araneoidea</taxon>
        <taxon>Araneidae</taxon>
        <taxon>Argiope</taxon>
    </lineage>
</organism>
<dbReference type="InterPro" id="IPR013783">
    <property type="entry name" value="Ig-like_fold"/>
</dbReference>
<evidence type="ECO:0000313" key="3">
    <source>
        <dbReference type="Proteomes" id="UP000807504"/>
    </source>
</evidence>
<dbReference type="Gene3D" id="2.60.40.10">
    <property type="entry name" value="Immunoglobulins"/>
    <property type="match status" value="1"/>
</dbReference>
<comment type="caution">
    <text evidence="2">The sequence shown here is derived from an EMBL/GenBank/DDBJ whole genome shotgun (WGS) entry which is preliminary data.</text>
</comment>
<reference evidence="2" key="1">
    <citation type="journal article" date="2020" name="bioRxiv">
        <title>Chromosome-level reference genome of the European wasp spider Argiope bruennichi: a resource for studies on range expansion and evolutionary adaptation.</title>
        <authorList>
            <person name="Sheffer M.M."/>
            <person name="Hoppe A."/>
            <person name="Krehenwinkel H."/>
            <person name="Uhl G."/>
            <person name="Kuss A.W."/>
            <person name="Jensen L."/>
            <person name="Jensen C."/>
            <person name="Gillespie R.G."/>
            <person name="Hoff K.J."/>
            <person name="Prost S."/>
        </authorList>
    </citation>
    <scope>NUCLEOTIDE SEQUENCE</scope>
</reference>
<reference evidence="2" key="2">
    <citation type="submission" date="2020-06" db="EMBL/GenBank/DDBJ databases">
        <authorList>
            <person name="Sheffer M."/>
        </authorList>
    </citation>
    <scope>NUCLEOTIDE SEQUENCE</scope>
</reference>
<dbReference type="AlphaFoldDB" id="A0A8T0E6U2"/>